<feature type="domain" description="Integrase catalytic" evidence="1">
    <location>
        <begin position="122"/>
        <end position="222"/>
    </location>
</feature>
<dbReference type="Gene3D" id="3.30.420.10">
    <property type="entry name" value="Ribonuclease H-like superfamily/Ribonuclease H"/>
    <property type="match status" value="1"/>
</dbReference>
<dbReference type="Proteomes" id="UP000075243">
    <property type="component" value="Unassembled WGS sequence"/>
</dbReference>
<dbReference type="PROSITE" id="PS50994">
    <property type="entry name" value="INTEGRASE"/>
    <property type="match status" value="1"/>
</dbReference>
<dbReference type="PANTHER" id="PTHR37984:SF5">
    <property type="entry name" value="PROTEIN NYNRIN-LIKE"/>
    <property type="match status" value="1"/>
</dbReference>
<accession>A0A151QW71</accession>
<evidence type="ECO:0000259" key="1">
    <source>
        <dbReference type="PROSITE" id="PS50994"/>
    </source>
</evidence>
<dbReference type="AlphaFoldDB" id="A0A151QW71"/>
<reference evidence="2" key="1">
    <citation type="journal article" date="2012" name="Nat. Biotechnol.">
        <title>Draft genome sequence of pigeonpea (Cajanus cajan), an orphan legume crop of resource-poor farmers.</title>
        <authorList>
            <person name="Varshney R.K."/>
            <person name="Chen W."/>
            <person name="Li Y."/>
            <person name="Bharti A.K."/>
            <person name="Saxena R.K."/>
            <person name="Schlueter J.A."/>
            <person name="Donoghue M.T."/>
            <person name="Azam S."/>
            <person name="Fan G."/>
            <person name="Whaley A.M."/>
            <person name="Farmer A.D."/>
            <person name="Sheridan J."/>
            <person name="Iwata A."/>
            <person name="Tuteja R."/>
            <person name="Penmetsa R.V."/>
            <person name="Wu W."/>
            <person name="Upadhyaya H.D."/>
            <person name="Yang S.P."/>
            <person name="Shah T."/>
            <person name="Saxena K.B."/>
            <person name="Michael T."/>
            <person name="McCombie W.R."/>
            <person name="Yang B."/>
            <person name="Zhang G."/>
            <person name="Yang H."/>
            <person name="Wang J."/>
            <person name="Spillane C."/>
            <person name="Cook D.R."/>
            <person name="May G.D."/>
            <person name="Xu X."/>
            <person name="Jackson S.A."/>
        </authorList>
    </citation>
    <scope>NUCLEOTIDE SEQUENCE [LARGE SCALE GENOMIC DNA]</scope>
</reference>
<dbReference type="InterPro" id="IPR036397">
    <property type="entry name" value="RNaseH_sf"/>
</dbReference>
<evidence type="ECO:0000313" key="2">
    <source>
        <dbReference type="EMBL" id="KYP34526.1"/>
    </source>
</evidence>
<dbReference type="Pfam" id="PF17921">
    <property type="entry name" value="Integrase_H2C2"/>
    <property type="match status" value="1"/>
</dbReference>
<protein>
    <submittedName>
        <fullName evidence="2">Gypsy retrotransposon integrase-like protein 1</fullName>
    </submittedName>
</protein>
<proteinExistence type="predicted"/>
<organism evidence="2 3">
    <name type="scientific">Cajanus cajan</name>
    <name type="common">Pigeon pea</name>
    <name type="synonym">Cajanus indicus</name>
    <dbReference type="NCBI Taxonomy" id="3821"/>
    <lineage>
        <taxon>Eukaryota</taxon>
        <taxon>Viridiplantae</taxon>
        <taxon>Streptophyta</taxon>
        <taxon>Embryophyta</taxon>
        <taxon>Tracheophyta</taxon>
        <taxon>Spermatophyta</taxon>
        <taxon>Magnoliopsida</taxon>
        <taxon>eudicotyledons</taxon>
        <taxon>Gunneridae</taxon>
        <taxon>Pentapetalae</taxon>
        <taxon>rosids</taxon>
        <taxon>fabids</taxon>
        <taxon>Fabales</taxon>
        <taxon>Fabaceae</taxon>
        <taxon>Papilionoideae</taxon>
        <taxon>50 kb inversion clade</taxon>
        <taxon>NPAAA clade</taxon>
        <taxon>indigoferoid/millettioid clade</taxon>
        <taxon>Phaseoleae</taxon>
        <taxon>Cajanus</taxon>
    </lineage>
</organism>
<dbReference type="InterPro" id="IPR012337">
    <property type="entry name" value="RNaseH-like_sf"/>
</dbReference>
<gene>
    <name evidence="2" type="ORF">KK1_044505</name>
</gene>
<dbReference type="PANTHER" id="PTHR37984">
    <property type="entry name" value="PROTEIN CBG26694"/>
    <property type="match status" value="1"/>
</dbReference>
<dbReference type="SUPFAM" id="SSF53098">
    <property type="entry name" value="Ribonuclease H-like"/>
    <property type="match status" value="1"/>
</dbReference>
<dbReference type="EMBL" id="KQ484572">
    <property type="protein sequence ID" value="KYP34526.1"/>
    <property type="molecule type" value="Genomic_DNA"/>
</dbReference>
<dbReference type="Pfam" id="PF00665">
    <property type="entry name" value="rve"/>
    <property type="match status" value="1"/>
</dbReference>
<dbReference type="Gramene" id="C.cajan_44040.t">
    <property type="protein sequence ID" value="C.cajan_44040.t.cds1"/>
    <property type="gene ID" value="C.cajan_44040"/>
</dbReference>
<dbReference type="InterPro" id="IPR041588">
    <property type="entry name" value="Integrase_H2C2"/>
</dbReference>
<dbReference type="OMA" id="ESDACHF"/>
<name>A0A151QW71_CAJCA</name>
<dbReference type="Gene3D" id="1.10.340.70">
    <property type="match status" value="1"/>
</dbReference>
<dbReference type="GO" id="GO:0003676">
    <property type="term" value="F:nucleic acid binding"/>
    <property type="evidence" value="ECO:0007669"/>
    <property type="project" value="InterPro"/>
</dbReference>
<sequence>MTDILRFITEGIKPACPSSARKLRTQAARYSVVGVELYRRGFSSPLLKCLNLEEANYVLREVHEGICGSHSGGRTLAAKILRAGYYWPTLKTECMEFFKKCIQCQKHGNLIHTSAEQLHSIISPWPFALWGMDILGPFPIAKGQCKFLLVAVDYFTKWIEAEPLATITASNVQKFFWKNIITRFGIPYAIVTDNGLQFTDHKLNKFLQDLGIKHRVTSVEHP</sequence>
<dbReference type="GO" id="GO:0015074">
    <property type="term" value="P:DNA integration"/>
    <property type="evidence" value="ECO:0007669"/>
    <property type="project" value="InterPro"/>
</dbReference>
<dbReference type="InterPro" id="IPR050951">
    <property type="entry name" value="Retrovirus_Pol_polyprotein"/>
</dbReference>
<dbReference type="InterPro" id="IPR001584">
    <property type="entry name" value="Integrase_cat-core"/>
</dbReference>
<keyword evidence="3" id="KW-1185">Reference proteome</keyword>
<evidence type="ECO:0000313" key="3">
    <source>
        <dbReference type="Proteomes" id="UP000075243"/>
    </source>
</evidence>